<protein>
    <submittedName>
        <fullName evidence="1">Uncharacterized protein</fullName>
    </submittedName>
</protein>
<keyword evidence="2" id="KW-1185">Reference proteome</keyword>
<dbReference type="HOGENOM" id="CLU_1990281_0_0_10"/>
<dbReference type="STRING" id="929713.NIASO_18965"/>
<dbReference type="AlphaFoldDB" id="W0F4U1"/>
<dbReference type="OrthoDB" id="964761at2"/>
<dbReference type="RefSeq" id="WP_008588181.1">
    <property type="nucleotide sequence ID" value="NZ_CP007035.1"/>
</dbReference>
<gene>
    <name evidence="1" type="ORF">NIASO_18965</name>
</gene>
<evidence type="ECO:0000313" key="1">
    <source>
        <dbReference type="EMBL" id="AHF18027.1"/>
    </source>
</evidence>
<reference evidence="1 2" key="1">
    <citation type="submission" date="2013-12" db="EMBL/GenBank/DDBJ databases">
        <authorList>
            <consortium name="DOE Joint Genome Institute"/>
            <person name="Eisen J."/>
            <person name="Huntemann M."/>
            <person name="Han J."/>
            <person name="Chen A."/>
            <person name="Kyrpides N."/>
            <person name="Mavromatis K."/>
            <person name="Markowitz V."/>
            <person name="Palaniappan K."/>
            <person name="Ivanova N."/>
            <person name="Schaumberg A."/>
            <person name="Pati A."/>
            <person name="Liolios K."/>
            <person name="Nordberg H.P."/>
            <person name="Cantor M.N."/>
            <person name="Hua S.X."/>
            <person name="Woyke T."/>
        </authorList>
    </citation>
    <scope>NUCLEOTIDE SEQUENCE [LARGE SCALE GENOMIC DNA]</scope>
    <source>
        <strain evidence="2">DSM 19437</strain>
    </source>
</reference>
<evidence type="ECO:0000313" key="2">
    <source>
        <dbReference type="Proteomes" id="UP000003586"/>
    </source>
</evidence>
<dbReference type="Proteomes" id="UP000003586">
    <property type="component" value="Chromosome"/>
</dbReference>
<dbReference type="KEGG" id="nso:NIASO_18965"/>
<proteinExistence type="predicted"/>
<name>W0F4U1_9BACT</name>
<sequence length="125" mass="14206">MIKTIIAVLVVFPMFSLGQKLTVVADDPRSKEAFIRQLKYDGYKIDSIDFDYSLNYFVTGQYKLVAFKKPYQAYATITDKKGKEITRSKEVKTNPAALNGFNAAYGMANMIIKRYLPGMLSQLKK</sequence>
<organism evidence="1 2">
    <name type="scientific">Niabella soli DSM 19437</name>
    <dbReference type="NCBI Taxonomy" id="929713"/>
    <lineage>
        <taxon>Bacteria</taxon>
        <taxon>Pseudomonadati</taxon>
        <taxon>Bacteroidota</taxon>
        <taxon>Chitinophagia</taxon>
        <taxon>Chitinophagales</taxon>
        <taxon>Chitinophagaceae</taxon>
        <taxon>Niabella</taxon>
    </lineage>
</organism>
<accession>W0F4U1</accession>
<dbReference type="EMBL" id="CP007035">
    <property type="protein sequence ID" value="AHF18027.1"/>
    <property type="molecule type" value="Genomic_DNA"/>
</dbReference>